<feature type="domain" description="MYND-type" evidence="5">
    <location>
        <begin position="5"/>
        <end position="51"/>
    </location>
</feature>
<protein>
    <recommendedName>
        <fullName evidence="5">MYND-type domain-containing protein</fullName>
    </recommendedName>
</protein>
<dbReference type="GO" id="GO:0008270">
    <property type="term" value="F:zinc ion binding"/>
    <property type="evidence" value="ECO:0007669"/>
    <property type="project" value="UniProtKB-KW"/>
</dbReference>
<organism evidence="6 7">
    <name type="scientific">Trichoderma longibrachiatum ATCC 18648</name>
    <dbReference type="NCBI Taxonomy" id="983965"/>
    <lineage>
        <taxon>Eukaryota</taxon>
        <taxon>Fungi</taxon>
        <taxon>Dikarya</taxon>
        <taxon>Ascomycota</taxon>
        <taxon>Pezizomycotina</taxon>
        <taxon>Sordariomycetes</taxon>
        <taxon>Hypocreomycetidae</taxon>
        <taxon>Hypocreales</taxon>
        <taxon>Hypocreaceae</taxon>
        <taxon>Trichoderma</taxon>
    </lineage>
</organism>
<evidence type="ECO:0000256" key="2">
    <source>
        <dbReference type="ARBA" id="ARBA00022771"/>
    </source>
</evidence>
<sequence>MATPHFACANWKPHSTDCKEHGKYRCKNCLLVAYCGADCQKAHWPLHKADCRSPLGKETWTPDWVLEKRVPTFIGDSEHGQAVFGAKKFLWGNVPAIDVLQLGSNEGDGYGKPLNLLFAASGDLRNVVKTIAQIPSGYEEPVTVVINDRDIDIVARNAILLLIALVSENMEQAIDSIIHVWYSALIRKSDLELLQQRIRPLVESVCEKIKDRRPTSVLAKTFTFGERSLRLVLQKASWDALLGYMSIPPGLTAERANRIRTAVTLAESRKDYRHRNWLIQSPSQRVARHRFRQDGLLLPFGSSRDDFQEPNPTMYQTANTWPMHDSADPLNGWSPKDVEDTSSGAATADIYGKLFYHLRSLVRSFLLHLSKLRVSFQLFQVDFSDLQNLVEPNHFSRIEVSNVSDRGYVGIHRTVAMMAPLLQGPLVNPHATLITLFMNAVPETMTIQEQAANMSPQGQPMKRLLKFLPMERIPMSPYDPSFVKMTYASSVVGTYDHIFDRYMKTMVFSEMEEALGVAMKDKHTIIDKWPYQLKLRPGQPGAQEEFNRLLRGGLSGNERYVEWRRTKMYREEMDGEAGKELLENMSFLDLWR</sequence>
<dbReference type="OrthoDB" id="5282002at2759"/>
<dbReference type="PROSITE" id="PS50865">
    <property type="entry name" value="ZF_MYND_2"/>
    <property type="match status" value="1"/>
</dbReference>
<name>A0A2T4BZQ9_TRILO</name>
<dbReference type="AlphaFoldDB" id="A0A2T4BZQ9"/>
<evidence type="ECO:0000256" key="1">
    <source>
        <dbReference type="ARBA" id="ARBA00022723"/>
    </source>
</evidence>
<evidence type="ECO:0000313" key="7">
    <source>
        <dbReference type="Proteomes" id="UP000240760"/>
    </source>
</evidence>
<dbReference type="Pfam" id="PF14737">
    <property type="entry name" value="DUF4470"/>
    <property type="match status" value="1"/>
</dbReference>
<dbReference type="Pfam" id="PF01753">
    <property type="entry name" value="zf-MYND"/>
    <property type="match status" value="1"/>
</dbReference>
<dbReference type="SUPFAM" id="SSF144232">
    <property type="entry name" value="HIT/MYND zinc finger-like"/>
    <property type="match status" value="1"/>
</dbReference>
<dbReference type="PROSITE" id="PS01360">
    <property type="entry name" value="ZF_MYND_1"/>
    <property type="match status" value="1"/>
</dbReference>
<dbReference type="InterPro" id="IPR002893">
    <property type="entry name" value="Znf_MYND"/>
</dbReference>
<evidence type="ECO:0000256" key="4">
    <source>
        <dbReference type="PROSITE-ProRule" id="PRU00134"/>
    </source>
</evidence>
<dbReference type="EMBL" id="KZ679135">
    <property type="protein sequence ID" value="PTB74735.1"/>
    <property type="molecule type" value="Genomic_DNA"/>
</dbReference>
<keyword evidence="1" id="KW-0479">Metal-binding</keyword>
<evidence type="ECO:0000259" key="5">
    <source>
        <dbReference type="PROSITE" id="PS50865"/>
    </source>
</evidence>
<reference evidence="6 7" key="1">
    <citation type="submission" date="2016-07" db="EMBL/GenBank/DDBJ databases">
        <title>Multiple horizontal gene transfer events from other fungi enriched the ability of initially mycotrophic Trichoderma (Ascomycota) to feed on dead plant biomass.</title>
        <authorList>
            <consortium name="DOE Joint Genome Institute"/>
            <person name="Aerts A."/>
            <person name="Atanasova L."/>
            <person name="Chenthamara K."/>
            <person name="Zhang J."/>
            <person name="Grujic M."/>
            <person name="Henrissat B."/>
            <person name="Kuo A."/>
            <person name="Salamov A."/>
            <person name="Lipzen A."/>
            <person name="Labutti K."/>
            <person name="Barry K."/>
            <person name="Miao Y."/>
            <person name="Rahimi M.J."/>
            <person name="Shen Q."/>
            <person name="Grigoriev I.V."/>
            <person name="Kubicek C.P."/>
            <person name="Druzhinina I.S."/>
        </authorList>
    </citation>
    <scope>NUCLEOTIDE SEQUENCE [LARGE SCALE GENOMIC DNA]</scope>
    <source>
        <strain evidence="6 7">ATCC 18648</strain>
    </source>
</reference>
<proteinExistence type="predicted"/>
<dbReference type="InterPro" id="IPR027974">
    <property type="entry name" value="DUF4470"/>
</dbReference>
<dbReference type="Gene3D" id="6.10.140.2220">
    <property type="match status" value="1"/>
</dbReference>
<gene>
    <name evidence="6" type="ORF">M440DRAFT_1403241</name>
</gene>
<dbReference type="STRING" id="983965.A0A2T4BZQ9"/>
<dbReference type="Proteomes" id="UP000240760">
    <property type="component" value="Unassembled WGS sequence"/>
</dbReference>
<keyword evidence="7" id="KW-1185">Reference proteome</keyword>
<evidence type="ECO:0000313" key="6">
    <source>
        <dbReference type="EMBL" id="PTB74735.1"/>
    </source>
</evidence>
<evidence type="ECO:0000256" key="3">
    <source>
        <dbReference type="ARBA" id="ARBA00022833"/>
    </source>
</evidence>
<accession>A0A2T4BZQ9</accession>
<keyword evidence="3" id="KW-0862">Zinc</keyword>
<keyword evidence="2 4" id="KW-0863">Zinc-finger</keyword>